<dbReference type="OrthoDB" id="408726at2759"/>
<dbReference type="EMBL" id="LSRX01000272">
    <property type="protein sequence ID" value="OLQ02104.1"/>
    <property type="molecule type" value="Genomic_DNA"/>
</dbReference>
<protein>
    <submittedName>
        <fullName evidence="2">Uncharacterized protein</fullName>
    </submittedName>
</protein>
<reference evidence="2 3" key="1">
    <citation type="submission" date="2016-02" db="EMBL/GenBank/DDBJ databases">
        <title>Genome analysis of coral dinoflagellate symbionts highlights evolutionary adaptations to a symbiotic lifestyle.</title>
        <authorList>
            <person name="Aranda M."/>
            <person name="Li Y."/>
            <person name="Liew Y.J."/>
            <person name="Baumgarten S."/>
            <person name="Simakov O."/>
            <person name="Wilson M."/>
            <person name="Piel J."/>
            <person name="Ashoor H."/>
            <person name="Bougouffa S."/>
            <person name="Bajic V.B."/>
            <person name="Ryu T."/>
            <person name="Ravasi T."/>
            <person name="Bayer T."/>
            <person name="Micklem G."/>
            <person name="Kim H."/>
            <person name="Bhak J."/>
            <person name="Lajeunesse T.C."/>
            <person name="Voolstra C.R."/>
        </authorList>
    </citation>
    <scope>NUCLEOTIDE SEQUENCE [LARGE SCALE GENOMIC DNA]</scope>
    <source>
        <strain evidence="2 3">CCMP2467</strain>
    </source>
</reference>
<accession>A0A1Q9E3V1</accession>
<sequence length="493" mass="55682">MADEASTGGVKRKRGGQRQRLARAAAEDAAPETDSKLSEYLLDQVAWGYMSPQQVQQIADLAHCDVQAALATERVPNNLVPLANAGTRGAHPNKCYADVMKAATKSSDVHVSNPVLVSLPFRKPVGERLQAVLLPHQLFSDIYHHHPATWEQCILGQPGDLERFWELTSGDLLYLIWGMFDKLHCGEENGQTETTWGSSPCTLCQCTKYGVNSWMDFAPGAAWQATCWSPAAWKAWGSRSRCILFEMSNLSACNVAMDWMHIKYLGADQYNYASVLFLLTHHILPGTPASNMEVIWKELLHIYKRDDIPSRFRYLNTVRMFLRKNNIVKLRGKASEIRHLHGPILEIWRHHMVEAVSVHRKILVMLKLNSTLEGILTNAKGDFVLSAEDAEQFQDATMGWLLLQKQLEDHFSDSDVPLFNVTEKSHFIEHACLLSKFINPRVVWCFAGEDQQRRTQKLAETCVKGLGPAKASLKMMSRYRLALGRLFSKHGQE</sequence>
<name>A0A1Q9E3V1_SYMMI</name>
<comment type="caution">
    <text evidence="2">The sequence shown here is derived from an EMBL/GenBank/DDBJ whole genome shotgun (WGS) entry which is preliminary data.</text>
</comment>
<feature type="region of interest" description="Disordered" evidence="1">
    <location>
        <begin position="1"/>
        <end position="30"/>
    </location>
</feature>
<organism evidence="2 3">
    <name type="scientific">Symbiodinium microadriaticum</name>
    <name type="common">Dinoflagellate</name>
    <name type="synonym">Zooxanthella microadriatica</name>
    <dbReference type="NCBI Taxonomy" id="2951"/>
    <lineage>
        <taxon>Eukaryota</taxon>
        <taxon>Sar</taxon>
        <taxon>Alveolata</taxon>
        <taxon>Dinophyceae</taxon>
        <taxon>Suessiales</taxon>
        <taxon>Symbiodiniaceae</taxon>
        <taxon>Symbiodinium</taxon>
    </lineage>
</organism>
<dbReference type="Proteomes" id="UP000186817">
    <property type="component" value="Unassembled WGS sequence"/>
</dbReference>
<proteinExistence type="predicted"/>
<evidence type="ECO:0000313" key="3">
    <source>
        <dbReference type="Proteomes" id="UP000186817"/>
    </source>
</evidence>
<gene>
    <name evidence="2" type="ORF">AK812_SmicGene15091</name>
</gene>
<dbReference type="OMA" id="WKELLHI"/>
<dbReference type="AlphaFoldDB" id="A0A1Q9E3V1"/>
<evidence type="ECO:0000313" key="2">
    <source>
        <dbReference type="EMBL" id="OLQ02104.1"/>
    </source>
</evidence>
<evidence type="ECO:0000256" key="1">
    <source>
        <dbReference type="SAM" id="MobiDB-lite"/>
    </source>
</evidence>
<feature type="compositionally biased region" description="Basic residues" evidence="1">
    <location>
        <begin position="10"/>
        <end position="21"/>
    </location>
</feature>
<keyword evidence="3" id="KW-1185">Reference proteome</keyword>